<feature type="binding site" evidence="3">
    <location>
        <position position="210"/>
    </location>
    <ligand>
        <name>a divalent metal cation</name>
        <dbReference type="ChEBI" id="CHEBI:60240"/>
        <label>1</label>
    </ligand>
</feature>
<feature type="binding site" evidence="3">
    <location>
        <position position="160"/>
    </location>
    <ligand>
        <name>a divalent metal cation</name>
        <dbReference type="ChEBI" id="CHEBI:60240"/>
        <label>2</label>
    </ligand>
</feature>
<dbReference type="FunFam" id="3.20.20.140:FF:000005">
    <property type="entry name" value="TatD family hydrolase"/>
    <property type="match status" value="1"/>
</dbReference>
<dbReference type="PANTHER" id="PTHR46124">
    <property type="entry name" value="D-AMINOACYL-TRNA DEACYLASE"/>
    <property type="match status" value="1"/>
</dbReference>
<feature type="binding site" evidence="3">
    <location>
        <position position="9"/>
    </location>
    <ligand>
        <name>a divalent metal cation</name>
        <dbReference type="ChEBI" id="CHEBI:60240"/>
        <label>1</label>
    </ligand>
</feature>
<keyword evidence="2" id="KW-0378">Hydrolase</keyword>
<dbReference type="SUPFAM" id="SSF51556">
    <property type="entry name" value="Metallo-dependent hydrolases"/>
    <property type="match status" value="1"/>
</dbReference>
<dbReference type="Proteomes" id="UP000294682">
    <property type="component" value="Unassembled WGS sequence"/>
</dbReference>
<dbReference type="InterPro" id="IPR001130">
    <property type="entry name" value="TatD-like"/>
</dbReference>
<reference evidence="4 5" key="1">
    <citation type="submission" date="2019-03" db="EMBL/GenBank/DDBJ databases">
        <title>Genomic Encyclopedia of Type Strains, Phase IV (KMG-IV): sequencing the most valuable type-strain genomes for metagenomic binning, comparative biology and taxonomic classification.</title>
        <authorList>
            <person name="Goeker M."/>
        </authorList>
    </citation>
    <scope>NUCLEOTIDE SEQUENCE [LARGE SCALE GENOMIC DNA]</scope>
    <source>
        <strain evidence="4 5">DSM 100433</strain>
    </source>
</reference>
<dbReference type="GO" id="GO:0005829">
    <property type="term" value="C:cytosol"/>
    <property type="evidence" value="ECO:0007669"/>
    <property type="project" value="TreeGrafter"/>
</dbReference>
<dbReference type="PIRSF" id="PIRSF005902">
    <property type="entry name" value="DNase_TatD"/>
    <property type="match status" value="1"/>
</dbReference>
<evidence type="ECO:0000256" key="3">
    <source>
        <dbReference type="PIRSR" id="PIRSR005902-1"/>
    </source>
</evidence>
<dbReference type="Gene3D" id="3.20.20.140">
    <property type="entry name" value="Metal-dependent hydrolases"/>
    <property type="match status" value="1"/>
</dbReference>
<dbReference type="RefSeq" id="WP_132084849.1">
    <property type="nucleotide sequence ID" value="NZ_SLUK01000008.1"/>
</dbReference>
<dbReference type="NCBIfam" id="TIGR00010">
    <property type="entry name" value="YchF/TatD family DNA exonuclease"/>
    <property type="match status" value="1"/>
</dbReference>
<dbReference type="InterPro" id="IPR015991">
    <property type="entry name" value="TatD/YcfH-like"/>
</dbReference>
<dbReference type="InterPro" id="IPR032466">
    <property type="entry name" value="Metal_Hydrolase"/>
</dbReference>
<dbReference type="EMBL" id="SLUK01000008">
    <property type="protein sequence ID" value="TCL42828.1"/>
    <property type="molecule type" value="Genomic_DNA"/>
</dbReference>
<dbReference type="PANTHER" id="PTHR46124:SF2">
    <property type="entry name" value="D-AMINOACYL-TRNA DEACYLASE"/>
    <property type="match status" value="1"/>
</dbReference>
<dbReference type="GO" id="GO:0046872">
    <property type="term" value="F:metal ion binding"/>
    <property type="evidence" value="ECO:0007669"/>
    <property type="project" value="UniProtKB-KW"/>
</dbReference>
<dbReference type="GO" id="GO:0016788">
    <property type="term" value="F:hydrolase activity, acting on ester bonds"/>
    <property type="evidence" value="ECO:0007669"/>
    <property type="project" value="InterPro"/>
</dbReference>
<sequence length="265" mass="29005">MLQNIFDSHAHYDSRQFGQSDQGLPDRDALLGAILPRAGVRRVMNVGSDYPSSVQSLRLAKTYPFVSCAVGVHPESASDLENGWLEKIEALAGEGEVRAIGEIGLDYHYEPYSREDQLVVFSAQLELAGRLGLPVIVHSRDAVQDTMNLLREYRPRGIVHCFSGSAETAKEVVALGMYVGFTGVVTFKNAKKALKAAEAVPPERLLVETDCPYMAPEPHRGQRCDSSLLPFTIAALAKIKGVGEQKLADLTYRNACKVYGLPDDL</sequence>
<dbReference type="AlphaFoldDB" id="A0A9X8Y7T4"/>
<gene>
    <name evidence="4" type="ORF">EDD78_108143</name>
</gene>
<evidence type="ECO:0000256" key="1">
    <source>
        <dbReference type="ARBA" id="ARBA00022723"/>
    </source>
</evidence>
<feature type="binding site" evidence="3">
    <location>
        <position position="138"/>
    </location>
    <ligand>
        <name>a divalent metal cation</name>
        <dbReference type="ChEBI" id="CHEBI:60240"/>
        <label>2</label>
    </ligand>
</feature>
<dbReference type="GO" id="GO:0004536">
    <property type="term" value="F:DNA nuclease activity"/>
    <property type="evidence" value="ECO:0007669"/>
    <property type="project" value="InterPro"/>
</dbReference>
<evidence type="ECO:0000313" key="5">
    <source>
        <dbReference type="Proteomes" id="UP000294682"/>
    </source>
</evidence>
<accession>A0A9X8Y7T4</accession>
<feature type="binding site" evidence="3">
    <location>
        <position position="102"/>
    </location>
    <ligand>
        <name>a divalent metal cation</name>
        <dbReference type="ChEBI" id="CHEBI:60240"/>
        <label>1</label>
    </ligand>
</feature>
<organism evidence="4 5">
    <name type="scientific">Harryflintia acetispora</name>
    <dbReference type="NCBI Taxonomy" id="1849041"/>
    <lineage>
        <taxon>Bacteria</taxon>
        <taxon>Bacillati</taxon>
        <taxon>Bacillota</taxon>
        <taxon>Clostridia</taxon>
        <taxon>Eubacteriales</taxon>
        <taxon>Oscillospiraceae</taxon>
        <taxon>Harryflintia</taxon>
    </lineage>
</organism>
<dbReference type="CDD" id="cd01310">
    <property type="entry name" value="TatD_DNAse"/>
    <property type="match status" value="1"/>
</dbReference>
<dbReference type="InterPro" id="IPR018228">
    <property type="entry name" value="DNase_TatD-rel_CS"/>
</dbReference>
<evidence type="ECO:0000313" key="4">
    <source>
        <dbReference type="EMBL" id="TCL42828.1"/>
    </source>
</evidence>
<dbReference type="PROSITE" id="PS01091">
    <property type="entry name" value="TATD_3"/>
    <property type="match status" value="1"/>
</dbReference>
<protein>
    <submittedName>
        <fullName evidence="4">TatD DNase family protein</fullName>
    </submittedName>
</protein>
<feature type="binding site" evidence="3">
    <location>
        <position position="11"/>
    </location>
    <ligand>
        <name>a divalent metal cation</name>
        <dbReference type="ChEBI" id="CHEBI:60240"/>
        <label>1</label>
    </ligand>
</feature>
<proteinExistence type="predicted"/>
<name>A0A9X8Y7T4_9FIRM</name>
<comment type="caution">
    <text evidence="4">The sequence shown here is derived from an EMBL/GenBank/DDBJ whole genome shotgun (WGS) entry which is preliminary data.</text>
</comment>
<dbReference type="Pfam" id="PF01026">
    <property type="entry name" value="TatD_DNase"/>
    <property type="match status" value="1"/>
</dbReference>
<keyword evidence="1 3" id="KW-0479">Metal-binding</keyword>
<keyword evidence="5" id="KW-1185">Reference proteome</keyword>
<evidence type="ECO:0000256" key="2">
    <source>
        <dbReference type="ARBA" id="ARBA00022801"/>
    </source>
</evidence>